<organism evidence="4 5">
    <name type="scientific">Niveispirillum cyanobacteriorum</name>
    <dbReference type="NCBI Taxonomy" id="1612173"/>
    <lineage>
        <taxon>Bacteria</taxon>
        <taxon>Pseudomonadati</taxon>
        <taxon>Pseudomonadota</taxon>
        <taxon>Alphaproteobacteria</taxon>
        <taxon>Rhodospirillales</taxon>
        <taxon>Azospirillaceae</taxon>
        <taxon>Niveispirillum</taxon>
    </lineage>
</organism>
<dbReference type="SUPFAM" id="SSF55315">
    <property type="entry name" value="L30e-like"/>
    <property type="match status" value="1"/>
</dbReference>
<dbReference type="InterPro" id="IPR029028">
    <property type="entry name" value="Alpha/beta_knot_MTases"/>
</dbReference>
<dbReference type="GO" id="GO:0003723">
    <property type="term" value="F:RNA binding"/>
    <property type="evidence" value="ECO:0007669"/>
    <property type="project" value="InterPro"/>
</dbReference>
<dbReference type="SMART" id="SM00967">
    <property type="entry name" value="SpoU_sub_bind"/>
    <property type="match status" value="1"/>
</dbReference>
<evidence type="ECO:0000313" key="5">
    <source>
        <dbReference type="Proteomes" id="UP000234752"/>
    </source>
</evidence>
<gene>
    <name evidence="4" type="ORF">C0V82_15025</name>
</gene>
<dbReference type="Gene3D" id="3.40.1280.10">
    <property type="match status" value="1"/>
</dbReference>
<dbReference type="Gene3D" id="3.30.1330.30">
    <property type="match status" value="1"/>
</dbReference>
<dbReference type="PANTHER" id="PTHR46429">
    <property type="entry name" value="23S RRNA (GUANOSINE-2'-O-)-METHYLTRANSFERASE RLMB"/>
    <property type="match status" value="1"/>
</dbReference>
<evidence type="ECO:0000313" key="4">
    <source>
        <dbReference type="EMBL" id="AUN31897.1"/>
    </source>
</evidence>
<dbReference type="SUPFAM" id="SSF75217">
    <property type="entry name" value="alpha/beta knot"/>
    <property type="match status" value="1"/>
</dbReference>
<keyword evidence="2 4" id="KW-0489">Methyltransferase</keyword>
<dbReference type="GO" id="GO:0008173">
    <property type="term" value="F:RNA methyltransferase activity"/>
    <property type="evidence" value="ECO:0007669"/>
    <property type="project" value="InterPro"/>
</dbReference>
<dbReference type="GO" id="GO:0032259">
    <property type="term" value="P:methylation"/>
    <property type="evidence" value="ECO:0007669"/>
    <property type="project" value="UniProtKB-KW"/>
</dbReference>
<dbReference type="Proteomes" id="UP000234752">
    <property type="component" value="Chromosome eg_1"/>
</dbReference>
<dbReference type="NCBIfam" id="TIGR00186">
    <property type="entry name" value="rRNA_methyl_3"/>
    <property type="match status" value="1"/>
</dbReference>
<dbReference type="PANTHER" id="PTHR46429:SF1">
    <property type="entry name" value="23S RRNA (GUANOSINE-2'-O-)-METHYLTRANSFERASE RLMB"/>
    <property type="match status" value="1"/>
</dbReference>
<evidence type="ECO:0000256" key="3">
    <source>
        <dbReference type="ARBA" id="ARBA00022679"/>
    </source>
</evidence>
<protein>
    <submittedName>
        <fullName evidence="4">23S rRNA (Guanosine(2251)-2'-O)-methyltransferase RlmB</fullName>
    </submittedName>
</protein>
<name>A0A2K9NFQ8_9PROT</name>
<dbReference type="InterPro" id="IPR029064">
    <property type="entry name" value="Ribosomal_eL30-like_sf"/>
</dbReference>
<dbReference type="InterPro" id="IPR029026">
    <property type="entry name" value="tRNA_m1G_MTases_N"/>
</dbReference>
<keyword evidence="5" id="KW-1185">Reference proteome</keyword>
<dbReference type="AlphaFoldDB" id="A0A2K9NFQ8"/>
<keyword evidence="3 4" id="KW-0808">Transferase</keyword>
<comment type="similarity">
    <text evidence="1">Belongs to the class IV-like SAM-binding methyltransferase superfamily. RNA methyltransferase TrmH family.</text>
</comment>
<evidence type="ECO:0000256" key="2">
    <source>
        <dbReference type="ARBA" id="ARBA00022603"/>
    </source>
</evidence>
<dbReference type="InterPro" id="IPR004441">
    <property type="entry name" value="rRNA_MeTrfase_TrmH"/>
</dbReference>
<dbReference type="InterPro" id="IPR001537">
    <property type="entry name" value="SpoU_MeTrfase"/>
</dbReference>
<accession>A0A2K9NFQ8</accession>
<dbReference type="OrthoDB" id="9785673at2"/>
<proteinExistence type="inferred from homology"/>
<dbReference type="FunFam" id="3.40.1280.10:FF:000008">
    <property type="entry name" value="Group 3 RNA methyltransferase TrmH"/>
    <property type="match status" value="1"/>
</dbReference>
<dbReference type="GO" id="GO:0005829">
    <property type="term" value="C:cytosol"/>
    <property type="evidence" value="ECO:0007669"/>
    <property type="project" value="TreeGrafter"/>
</dbReference>
<dbReference type="Pfam" id="PF08032">
    <property type="entry name" value="SpoU_sub_bind"/>
    <property type="match status" value="1"/>
</dbReference>
<dbReference type="InterPro" id="IPR013123">
    <property type="entry name" value="SpoU_subst-bd"/>
</dbReference>
<sequence length="268" mass="28206">MSAAEELGFEPTPLRATTGPALNKHNLLYGVHAASAAWTNPRRKIRDLFVTESGLEALEEAFQKASDAELDRPEPRLVEKEEIDKLLPPGAVHQGVALSCAPLPEVEIEDIVDAAADDPLALVVVLDQVTDPHNVGAVLRSAAAFGAKAVIVQDRHAPPVTGTLAKTASGAVEAVPLVRVTNLARAIDQLKAASFWTVALAESGARHLHEVDLSGRTALILGSEGDGIRRLTGERSDEIAKLPTGGPVGSLNVSTAAAVALYEVARRR</sequence>
<dbReference type="KEGG" id="ncb:C0V82_15025"/>
<dbReference type="EMBL" id="CP025611">
    <property type="protein sequence ID" value="AUN31897.1"/>
    <property type="molecule type" value="Genomic_DNA"/>
</dbReference>
<reference evidence="4 5" key="1">
    <citation type="submission" date="2017-12" db="EMBL/GenBank/DDBJ databases">
        <title>Genomes of bacteria within cyanobacterial aggregates.</title>
        <authorList>
            <person name="Cai H."/>
        </authorList>
    </citation>
    <scope>NUCLEOTIDE SEQUENCE [LARGE SCALE GENOMIC DNA]</scope>
    <source>
        <strain evidence="4 5">TH16</strain>
    </source>
</reference>
<dbReference type="Pfam" id="PF00588">
    <property type="entry name" value="SpoU_methylase"/>
    <property type="match status" value="1"/>
</dbReference>
<dbReference type="GO" id="GO:0006396">
    <property type="term" value="P:RNA processing"/>
    <property type="evidence" value="ECO:0007669"/>
    <property type="project" value="InterPro"/>
</dbReference>
<evidence type="ECO:0000256" key="1">
    <source>
        <dbReference type="ARBA" id="ARBA00007228"/>
    </source>
</evidence>
<dbReference type="CDD" id="cd18103">
    <property type="entry name" value="SpoU-like_RlmB"/>
    <property type="match status" value="1"/>
</dbReference>